<name>A0A644VCE5_9ZZZZ</name>
<sequence length="352" mass="40916">MKIPNSLYLFKELLQTSFTEPEDDYDSDDDTYLEESKGKYLKAYMIESHRKIQETPIDNYTIWKKFEDADTWYYSIDNETNLKFFVVDATSPRVWILYSILNVNEVDKIVKKLVKSTSKLDYCWLSRGLLESFKKHIGWKEKGIGLRYRNILSDQDDRATLSLKAWYGSNRIKGWDAFIEQAKEQVTISSIRWKKIIDGQTRITSEWYNYGKVTITASEDIEETLRAITSMARHYEKLLVEATKLRDESFGAFELNFTQDINLDSFSEAVSMGKSAMNLWLTETESESDFKRFRGVDMHTWDVVFLDLGVDYAYLTIPGKGCVNAAPRIATIQAEYTAGKTDIYFNGDEIFV</sequence>
<organism evidence="1">
    <name type="scientific">bioreactor metagenome</name>
    <dbReference type="NCBI Taxonomy" id="1076179"/>
    <lineage>
        <taxon>unclassified sequences</taxon>
        <taxon>metagenomes</taxon>
        <taxon>ecological metagenomes</taxon>
    </lineage>
</organism>
<dbReference type="InterPro" id="IPR058966">
    <property type="entry name" value="MJECL33-like"/>
</dbReference>
<reference evidence="1" key="1">
    <citation type="submission" date="2019-08" db="EMBL/GenBank/DDBJ databases">
        <authorList>
            <person name="Kucharzyk K."/>
            <person name="Murdoch R.W."/>
            <person name="Higgins S."/>
            <person name="Loffler F."/>
        </authorList>
    </citation>
    <scope>NUCLEOTIDE SEQUENCE</scope>
</reference>
<proteinExistence type="predicted"/>
<dbReference type="Pfam" id="PF25924">
    <property type="entry name" value="MJECL33"/>
    <property type="match status" value="1"/>
</dbReference>
<accession>A0A644VCE5</accession>
<dbReference type="AlphaFoldDB" id="A0A644VCE5"/>
<evidence type="ECO:0000313" key="1">
    <source>
        <dbReference type="EMBL" id="MPL88941.1"/>
    </source>
</evidence>
<protein>
    <submittedName>
        <fullName evidence="1">Uncharacterized protein</fullName>
    </submittedName>
</protein>
<gene>
    <name evidence="1" type="ORF">SDC9_34971</name>
</gene>
<comment type="caution">
    <text evidence="1">The sequence shown here is derived from an EMBL/GenBank/DDBJ whole genome shotgun (WGS) entry which is preliminary data.</text>
</comment>
<dbReference type="EMBL" id="VSSQ01000269">
    <property type="protein sequence ID" value="MPL88941.1"/>
    <property type="molecule type" value="Genomic_DNA"/>
</dbReference>